<sequence length="76" mass="8567">MPQQQTKQNLSEALLVWLGRLHLYLKYGAKGEQELQRRYEGQHRNAGLVLLFDLFMALALVVVVAVLAGALYLVLS</sequence>
<dbReference type="STRING" id="1317125.SAMN05444128_2845"/>
<feature type="transmembrane region" description="Helical" evidence="1">
    <location>
        <begin position="46"/>
        <end position="75"/>
    </location>
</feature>
<keyword evidence="3" id="KW-1185">Reference proteome</keyword>
<name>A0A1R3XLA5_9BACT</name>
<gene>
    <name evidence="2" type="ORF">SAMN05444128_2845</name>
</gene>
<dbReference type="AlphaFoldDB" id="A0A1R3XLA5"/>
<organism evidence="2 3">
    <name type="scientific">Pontibacter indicus</name>
    <dbReference type="NCBI Taxonomy" id="1317125"/>
    <lineage>
        <taxon>Bacteria</taxon>
        <taxon>Pseudomonadati</taxon>
        <taxon>Bacteroidota</taxon>
        <taxon>Cytophagia</taxon>
        <taxon>Cytophagales</taxon>
        <taxon>Hymenobacteraceae</taxon>
        <taxon>Pontibacter</taxon>
    </lineage>
</organism>
<protein>
    <submittedName>
        <fullName evidence="2">Uncharacterized protein</fullName>
    </submittedName>
</protein>
<dbReference type="EMBL" id="FTPP01000002">
    <property type="protein sequence ID" value="SIT92430.1"/>
    <property type="molecule type" value="Genomic_DNA"/>
</dbReference>
<proteinExistence type="predicted"/>
<evidence type="ECO:0000313" key="3">
    <source>
        <dbReference type="Proteomes" id="UP000187181"/>
    </source>
</evidence>
<evidence type="ECO:0000256" key="1">
    <source>
        <dbReference type="SAM" id="Phobius"/>
    </source>
</evidence>
<dbReference type="OrthoDB" id="854143at2"/>
<evidence type="ECO:0000313" key="2">
    <source>
        <dbReference type="EMBL" id="SIT92430.1"/>
    </source>
</evidence>
<keyword evidence="1" id="KW-1133">Transmembrane helix</keyword>
<reference evidence="3" key="1">
    <citation type="submission" date="2017-01" db="EMBL/GenBank/DDBJ databases">
        <authorList>
            <person name="Varghese N."/>
            <person name="Submissions S."/>
        </authorList>
    </citation>
    <scope>NUCLEOTIDE SEQUENCE [LARGE SCALE GENOMIC DNA]</scope>
    <source>
        <strain evidence="3">LP100</strain>
    </source>
</reference>
<keyword evidence="1" id="KW-0812">Transmembrane</keyword>
<accession>A0A1R3XLA5</accession>
<keyword evidence="1" id="KW-0472">Membrane</keyword>
<dbReference type="Proteomes" id="UP000187181">
    <property type="component" value="Unassembled WGS sequence"/>
</dbReference>